<comment type="caution">
    <text evidence="3">The sequence shown here is derived from an EMBL/GenBank/DDBJ whole genome shotgun (WGS) entry which is preliminary data.</text>
</comment>
<dbReference type="GO" id="GO:0102559">
    <property type="term" value="F:peptide chain release factor N(5)-glutamine methyltransferase activity"/>
    <property type="evidence" value="ECO:0007669"/>
    <property type="project" value="UniProtKB-EC"/>
</dbReference>
<accession>A0ABY0FM61</accession>
<keyword evidence="3" id="KW-0489">Methyltransferase</keyword>
<evidence type="ECO:0000313" key="4">
    <source>
        <dbReference type="Proteomes" id="UP001191004"/>
    </source>
</evidence>
<feature type="domain" description="Release factor glutamine methyltransferase N-terminal" evidence="2">
    <location>
        <begin position="9"/>
        <end position="71"/>
    </location>
</feature>
<reference evidence="3 4" key="1">
    <citation type="journal article" date="2018" name="bioRxiv">
        <title>Evidence of independent acquisition and adaption of ultra-small bacteria to human hosts across the highly diverse yet reduced genomes of the phylum Saccharibacteria.</title>
        <authorList>
            <person name="McLean J.S."/>
            <person name="Bor B."/>
            <person name="To T.T."/>
            <person name="Liu Q."/>
            <person name="Kearns K.A."/>
            <person name="Solden L.M."/>
            <person name="Wrighton K.C."/>
            <person name="He X."/>
            <person name="Shi W."/>
        </authorList>
    </citation>
    <scope>NUCLEOTIDE SEQUENCE [LARGE SCALE GENOMIC DNA]</scope>
    <source>
        <strain evidence="3 4">TM7_KMM_G3_1_HOT_351</strain>
    </source>
</reference>
<dbReference type="GO" id="GO:0032259">
    <property type="term" value="P:methylation"/>
    <property type="evidence" value="ECO:0007669"/>
    <property type="project" value="UniProtKB-KW"/>
</dbReference>
<evidence type="ECO:0000259" key="2">
    <source>
        <dbReference type="Pfam" id="PF17827"/>
    </source>
</evidence>
<dbReference type="Gene3D" id="3.40.50.150">
    <property type="entry name" value="Vaccinia Virus protein VP39"/>
    <property type="match status" value="1"/>
</dbReference>
<feature type="domain" description="Methyltransferase" evidence="1">
    <location>
        <begin position="155"/>
        <end position="210"/>
    </location>
</feature>
<dbReference type="CDD" id="cd02440">
    <property type="entry name" value="AdoMet_MTases"/>
    <property type="match status" value="1"/>
</dbReference>
<dbReference type="InterPro" id="IPR050320">
    <property type="entry name" value="N5-glutamine_MTase"/>
</dbReference>
<dbReference type="InterPro" id="IPR040758">
    <property type="entry name" value="PrmC_N"/>
</dbReference>
<dbReference type="InterPro" id="IPR029063">
    <property type="entry name" value="SAM-dependent_MTases_sf"/>
</dbReference>
<dbReference type="PANTHER" id="PTHR18895:SF74">
    <property type="entry name" value="MTRF1L RELEASE FACTOR GLUTAMINE METHYLTRANSFERASE"/>
    <property type="match status" value="1"/>
</dbReference>
<dbReference type="Gene3D" id="1.10.8.10">
    <property type="entry name" value="DNA helicase RuvA subunit, C-terminal domain"/>
    <property type="match status" value="1"/>
</dbReference>
<dbReference type="EC" id="2.1.1.297" evidence="3"/>
<keyword evidence="4" id="KW-1185">Reference proteome</keyword>
<gene>
    <name evidence="3" type="primary">prmC</name>
    <name evidence="3" type="ORF">G3KMM_00307</name>
</gene>
<reference evidence="3 4" key="2">
    <citation type="journal article" date="2020" name="Cell Rep.">
        <title>Acquisition and Adaptation of Ultra-small Parasitic Reduced Genome Bacteria to Mammalian Hosts.</title>
        <authorList>
            <person name="McLean J.S."/>
            <person name="Bor B."/>
            <person name="Kerns K.A."/>
            <person name="Liu Q."/>
            <person name="To T.T."/>
            <person name="Solden L."/>
            <person name="Hendrickson E.L."/>
            <person name="Wrighton K."/>
            <person name="Shi W."/>
            <person name="He X."/>
        </authorList>
    </citation>
    <scope>NUCLEOTIDE SEQUENCE [LARGE SCALE GENOMIC DNA]</scope>
    <source>
        <strain evidence="3 4">TM7_KMM_G3_1_HOT_351</strain>
    </source>
</reference>
<organism evidence="3 4">
    <name type="scientific">Candidatus Nanosyncoccus nanoralicus</name>
    <dbReference type="NCBI Taxonomy" id="2171996"/>
    <lineage>
        <taxon>Bacteria</taxon>
        <taxon>Candidatus Saccharimonadota</taxon>
        <taxon>Candidatus Nanosyncoccalia</taxon>
        <taxon>Candidatus Nanosyncoccales</taxon>
        <taxon>Candidatus Nanosyncoccaceae</taxon>
        <taxon>Candidatus Nanosyncoccus</taxon>
    </lineage>
</organism>
<evidence type="ECO:0000313" key="3">
    <source>
        <dbReference type="EMBL" id="RYC73613.1"/>
    </source>
</evidence>
<dbReference type="RefSeq" id="WP_129604606.1">
    <property type="nucleotide sequence ID" value="NZ_PRLL01000007.1"/>
</dbReference>
<dbReference type="SUPFAM" id="SSF53335">
    <property type="entry name" value="S-adenosyl-L-methionine-dependent methyltransferases"/>
    <property type="match status" value="1"/>
</dbReference>
<dbReference type="EMBL" id="PRLL01000007">
    <property type="protein sequence ID" value="RYC73613.1"/>
    <property type="molecule type" value="Genomic_DNA"/>
</dbReference>
<sequence>MALTIKRWLTQAKTLVNPIDAELILTNVFKAADRTYLVTHEESVLSDKERQTADRMLSLRTQHVPLAYITGEKWFYGHKFKVNPDVLIPRPETEVMVDLAVRLYSDILKKKIETFDLLIKQKFGAIEPSWPDNPVIKEEYAKLKTEIMSPVLIFEVGVGSGCVSVSTALACPNAEVIGIDISKEALKVAVVNAAQYKTKNLHLTSGDLLSSVKDDAPAPDIMMANLPYVDRAWEWQSPEIEYEPVVALFAEKNGLELIYKLIRQVRKKWAKLFEEKTLHQKYLILESDMSQHEKIIRYAKRYGFKYIGSEGLITCFEY</sequence>
<keyword evidence="3" id="KW-0808">Transferase</keyword>
<dbReference type="InterPro" id="IPR025714">
    <property type="entry name" value="Methyltranfer_dom"/>
</dbReference>
<dbReference type="Proteomes" id="UP001191004">
    <property type="component" value="Unassembled WGS sequence"/>
</dbReference>
<proteinExistence type="predicted"/>
<name>A0ABY0FM61_9BACT</name>
<protein>
    <submittedName>
        <fullName evidence="3">Release factor glutamine methyltransferase</fullName>
        <ecNumber evidence="3">2.1.1.297</ecNumber>
    </submittedName>
</protein>
<dbReference type="Pfam" id="PF17827">
    <property type="entry name" value="PrmC_N"/>
    <property type="match status" value="1"/>
</dbReference>
<dbReference type="Pfam" id="PF13847">
    <property type="entry name" value="Methyltransf_31"/>
    <property type="match status" value="1"/>
</dbReference>
<dbReference type="PANTHER" id="PTHR18895">
    <property type="entry name" value="HEMK METHYLTRANSFERASE"/>
    <property type="match status" value="1"/>
</dbReference>
<evidence type="ECO:0000259" key="1">
    <source>
        <dbReference type="Pfam" id="PF13847"/>
    </source>
</evidence>